<accession>A0A5J9URW5</accession>
<dbReference type="EMBL" id="RWGY01000013">
    <property type="protein sequence ID" value="TVU26552.1"/>
    <property type="molecule type" value="Genomic_DNA"/>
</dbReference>
<proteinExistence type="predicted"/>
<evidence type="ECO:0000313" key="2">
    <source>
        <dbReference type="EMBL" id="TVU26552.1"/>
    </source>
</evidence>
<feature type="compositionally biased region" description="Low complexity" evidence="1">
    <location>
        <begin position="8"/>
        <end position="23"/>
    </location>
</feature>
<name>A0A5J9URW5_9POAL</name>
<feature type="compositionally biased region" description="Basic and acidic residues" evidence="1">
    <location>
        <begin position="86"/>
        <end position="98"/>
    </location>
</feature>
<sequence>MKHPQPCTSTSSRTRTPSTDGGAARLVVLVGRGDVRGSVWLHSRGAALGGQPAAGRAGLPCRLHLCCVHAWLRSQSADASSHHKIPQGEDRISGLRFD</sequence>
<reference evidence="2 3" key="1">
    <citation type="journal article" date="2019" name="Sci. Rep.">
        <title>A high-quality genome of Eragrostis curvula grass provides insights into Poaceae evolution and supports new strategies to enhance forage quality.</title>
        <authorList>
            <person name="Carballo J."/>
            <person name="Santos B.A.C.M."/>
            <person name="Zappacosta D."/>
            <person name="Garbus I."/>
            <person name="Selva J.P."/>
            <person name="Gallo C.A."/>
            <person name="Diaz A."/>
            <person name="Albertini E."/>
            <person name="Caccamo M."/>
            <person name="Echenique V."/>
        </authorList>
    </citation>
    <scope>NUCLEOTIDE SEQUENCE [LARGE SCALE GENOMIC DNA]</scope>
    <source>
        <strain evidence="3">cv. Victoria</strain>
        <tissue evidence="2">Leaf</tissue>
    </source>
</reference>
<evidence type="ECO:0000313" key="3">
    <source>
        <dbReference type="Proteomes" id="UP000324897"/>
    </source>
</evidence>
<feature type="region of interest" description="Disordered" evidence="1">
    <location>
        <begin position="78"/>
        <end position="98"/>
    </location>
</feature>
<feature type="region of interest" description="Disordered" evidence="1">
    <location>
        <begin position="1"/>
        <end position="23"/>
    </location>
</feature>
<keyword evidence="3" id="KW-1185">Reference proteome</keyword>
<gene>
    <name evidence="2" type="ORF">EJB05_29104</name>
</gene>
<comment type="caution">
    <text evidence="2">The sequence shown here is derived from an EMBL/GenBank/DDBJ whole genome shotgun (WGS) entry which is preliminary data.</text>
</comment>
<dbReference type="Proteomes" id="UP000324897">
    <property type="component" value="Chromosome 2"/>
</dbReference>
<dbReference type="AlphaFoldDB" id="A0A5J9URW5"/>
<protein>
    <submittedName>
        <fullName evidence="2">Uncharacterized protein</fullName>
    </submittedName>
</protein>
<organism evidence="2 3">
    <name type="scientific">Eragrostis curvula</name>
    <name type="common">weeping love grass</name>
    <dbReference type="NCBI Taxonomy" id="38414"/>
    <lineage>
        <taxon>Eukaryota</taxon>
        <taxon>Viridiplantae</taxon>
        <taxon>Streptophyta</taxon>
        <taxon>Embryophyta</taxon>
        <taxon>Tracheophyta</taxon>
        <taxon>Spermatophyta</taxon>
        <taxon>Magnoliopsida</taxon>
        <taxon>Liliopsida</taxon>
        <taxon>Poales</taxon>
        <taxon>Poaceae</taxon>
        <taxon>PACMAD clade</taxon>
        <taxon>Chloridoideae</taxon>
        <taxon>Eragrostideae</taxon>
        <taxon>Eragrostidinae</taxon>
        <taxon>Eragrostis</taxon>
    </lineage>
</organism>
<evidence type="ECO:0000256" key="1">
    <source>
        <dbReference type="SAM" id="MobiDB-lite"/>
    </source>
</evidence>
<dbReference type="Gramene" id="TVU26552">
    <property type="protein sequence ID" value="TVU26552"/>
    <property type="gene ID" value="EJB05_29104"/>
</dbReference>